<keyword evidence="3" id="KW-1185">Reference proteome</keyword>
<evidence type="ECO:0000256" key="1">
    <source>
        <dbReference type="SAM" id="SignalP"/>
    </source>
</evidence>
<proteinExistence type="predicted"/>
<organism evidence="2 3">
    <name type="scientific">Fulvivirga lutea</name>
    <dbReference type="NCBI Taxonomy" id="2810512"/>
    <lineage>
        <taxon>Bacteria</taxon>
        <taxon>Pseudomonadati</taxon>
        <taxon>Bacteroidota</taxon>
        <taxon>Cytophagia</taxon>
        <taxon>Cytophagales</taxon>
        <taxon>Fulvivirgaceae</taxon>
        <taxon>Fulvivirga</taxon>
    </lineage>
</organism>
<feature type="signal peptide" evidence="1">
    <location>
        <begin position="1"/>
        <end position="21"/>
    </location>
</feature>
<gene>
    <name evidence="2" type="ORF">JR347_02775</name>
</gene>
<keyword evidence="1" id="KW-0732">Signal</keyword>
<accession>A0A975A203</accession>
<evidence type="ECO:0000313" key="3">
    <source>
        <dbReference type="Proteomes" id="UP000662783"/>
    </source>
</evidence>
<dbReference type="PROSITE" id="PS51257">
    <property type="entry name" value="PROKAR_LIPOPROTEIN"/>
    <property type="match status" value="1"/>
</dbReference>
<dbReference type="AlphaFoldDB" id="A0A975A203"/>
<dbReference type="EMBL" id="CP070608">
    <property type="protein sequence ID" value="QSE98022.1"/>
    <property type="molecule type" value="Genomic_DNA"/>
</dbReference>
<protein>
    <submittedName>
        <fullName evidence="2">Uncharacterized protein</fullName>
    </submittedName>
</protein>
<dbReference type="KEGG" id="fuv:JR347_02775"/>
<reference evidence="2" key="1">
    <citation type="submission" date="2021-02" db="EMBL/GenBank/DDBJ databases">
        <title>Fulvivirga sp. S481 isolated from sea water.</title>
        <authorList>
            <person name="Bae S.S."/>
            <person name="Baek K."/>
        </authorList>
    </citation>
    <scope>NUCLEOTIDE SEQUENCE</scope>
    <source>
        <strain evidence="2">S481</strain>
    </source>
</reference>
<dbReference type="RefSeq" id="WP_205722530.1">
    <property type="nucleotide sequence ID" value="NZ_CP070608.1"/>
</dbReference>
<sequence>MVRYLILLFSVSLSCSFAQTAAELDKRNGFKDIQVNTSVLDYEGLEFKKDDEHAYYKNIKVYVPKKDHYESIGSIKIHDLEVLTYKDSIFQITVITDKDPNLYKGLKSAFGEPEYNYRSKYHHWTGENLRLSYVPYQKDKLELTYTSFLMREKLKEDKEEVIEDIVSDF</sequence>
<dbReference type="Proteomes" id="UP000662783">
    <property type="component" value="Chromosome"/>
</dbReference>
<feature type="chain" id="PRO_5036755666" evidence="1">
    <location>
        <begin position="22"/>
        <end position="169"/>
    </location>
</feature>
<evidence type="ECO:0000313" key="2">
    <source>
        <dbReference type="EMBL" id="QSE98022.1"/>
    </source>
</evidence>
<name>A0A975A203_9BACT</name>